<sequence length="102" mass="11688">MEEKKKGTIMQIVKLKTELSEEELLKVAKEREPQFKAISGIVQKYYVKLGAPGEYGGVYIWDSMESLQEFKKSELAATIPKAYKVVETPSVEIVNIMFELRE</sequence>
<dbReference type="EMBL" id="BMWZ01000010">
    <property type="protein sequence ID" value="GGZ92399.1"/>
    <property type="molecule type" value="Genomic_DNA"/>
</dbReference>
<dbReference type="Gene3D" id="3.30.70.100">
    <property type="match status" value="1"/>
</dbReference>
<evidence type="ECO:0008006" key="3">
    <source>
        <dbReference type="Google" id="ProtNLM"/>
    </source>
</evidence>
<reference evidence="1" key="1">
    <citation type="journal article" date="2014" name="Int. J. Syst. Evol. Microbiol.">
        <title>Complete genome sequence of Corynebacterium casei LMG S-19264T (=DSM 44701T), isolated from a smear-ripened cheese.</title>
        <authorList>
            <consortium name="US DOE Joint Genome Institute (JGI-PGF)"/>
            <person name="Walter F."/>
            <person name="Albersmeier A."/>
            <person name="Kalinowski J."/>
            <person name="Ruckert C."/>
        </authorList>
    </citation>
    <scope>NUCLEOTIDE SEQUENCE</scope>
    <source>
        <strain evidence="1">KCTC 12710</strain>
    </source>
</reference>
<evidence type="ECO:0000313" key="1">
    <source>
        <dbReference type="EMBL" id="GGZ92399.1"/>
    </source>
</evidence>
<reference evidence="1" key="2">
    <citation type="submission" date="2020-09" db="EMBL/GenBank/DDBJ databases">
        <authorList>
            <person name="Sun Q."/>
            <person name="Kim S."/>
        </authorList>
    </citation>
    <scope>NUCLEOTIDE SEQUENCE</scope>
    <source>
        <strain evidence="1">KCTC 12710</strain>
    </source>
</reference>
<name>A0A918RB91_9FLAO</name>
<gene>
    <name evidence="1" type="ORF">GCM10007028_33380</name>
</gene>
<accession>A0A918RB91</accession>
<comment type="caution">
    <text evidence="1">The sequence shown here is derived from an EMBL/GenBank/DDBJ whole genome shotgun (WGS) entry which is preliminary data.</text>
</comment>
<evidence type="ECO:0000313" key="2">
    <source>
        <dbReference type="Proteomes" id="UP000636004"/>
    </source>
</evidence>
<dbReference type="InterPro" id="IPR011008">
    <property type="entry name" value="Dimeric_a/b-barrel"/>
</dbReference>
<keyword evidence="2" id="KW-1185">Reference proteome</keyword>
<protein>
    <recommendedName>
        <fullName evidence="3">Monooxygenase</fullName>
    </recommendedName>
</protein>
<proteinExistence type="predicted"/>
<dbReference type="SUPFAM" id="SSF54909">
    <property type="entry name" value="Dimeric alpha+beta barrel"/>
    <property type="match status" value="1"/>
</dbReference>
<dbReference type="RefSeq" id="WP_189362582.1">
    <property type="nucleotide sequence ID" value="NZ_BMWZ01000010.1"/>
</dbReference>
<dbReference type="AlphaFoldDB" id="A0A918RB91"/>
<dbReference type="Proteomes" id="UP000636004">
    <property type="component" value="Unassembled WGS sequence"/>
</dbReference>
<organism evidence="1 2">
    <name type="scientific">Algibacter mikhailovii</name>
    <dbReference type="NCBI Taxonomy" id="425498"/>
    <lineage>
        <taxon>Bacteria</taxon>
        <taxon>Pseudomonadati</taxon>
        <taxon>Bacteroidota</taxon>
        <taxon>Flavobacteriia</taxon>
        <taxon>Flavobacteriales</taxon>
        <taxon>Flavobacteriaceae</taxon>
        <taxon>Algibacter</taxon>
    </lineage>
</organism>